<dbReference type="PROSITE" id="PS50102">
    <property type="entry name" value="RRM"/>
    <property type="match status" value="2"/>
</dbReference>
<evidence type="ECO:0000256" key="1">
    <source>
        <dbReference type="ARBA" id="ARBA00022737"/>
    </source>
</evidence>
<dbReference type="InterPro" id="IPR000504">
    <property type="entry name" value="RRM_dom"/>
</dbReference>
<evidence type="ECO:0000259" key="5">
    <source>
        <dbReference type="PROSITE" id="PS50102"/>
    </source>
</evidence>
<evidence type="ECO:0000256" key="3">
    <source>
        <dbReference type="PROSITE-ProRule" id="PRU00176"/>
    </source>
</evidence>
<comment type="caution">
    <text evidence="6">The sequence shown here is derived from an EMBL/GenBank/DDBJ whole genome shotgun (WGS) entry which is preliminary data.</text>
</comment>
<gene>
    <name evidence="6" type="ORF">UXM345_LOCUS9377</name>
</gene>
<dbReference type="PANTHER" id="PTHR15592">
    <property type="entry name" value="MATRIN 3/NUCLEAR PROTEIN 220-RELATED"/>
    <property type="match status" value="1"/>
</dbReference>
<dbReference type="SUPFAM" id="SSF54928">
    <property type="entry name" value="RNA-binding domain, RBD"/>
    <property type="match status" value="2"/>
</dbReference>
<evidence type="ECO:0000313" key="7">
    <source>
        <dbReference type="Proteomes" id="UP000663842"/>
    </source>
</evidence>
<evidence type="ECO:0000313" key="6">
    <source>
        <dbReference type="EMBL" id="CAF3879207.1"/>
    </source>
</evidence>
<feature type="domain" description="RRM" evidence="5">
    <location>
        <begin position="145"/>
        <end position="217"/>
    </location>
</feature>
<dbReference type="EMBL" id="CAJOBF010000854">
    <property type="protein sequence ID" value="CAF3879207.1"/>
    <property type="molecule type" value="Genomic_DNA"/>
</dbReference>
<dbReference type="Gene3D" id="3.30.70.330">
    <property type="match status" value="2"/>
</dbReference>
<protein>
    <recommendedName>
        <fullName evidence="5">RRM domain-containing protein</fullName>
    </recommendedName>
</protein>
<dbReference type="Pfam" id="PF11835">
    <property type="entry name" value="RRM_8"/>
    <property type="match status" value="1"/>
</dbReference>
<feature type="domain" description="RRM" evidence="5">
    <location>
        <begin position="255"/>
        <end position="331"/>
    </location>
</feature>
<accession>A0A819G3T8</accession>
<dbReference type="SMART" id="SM00360">
    <property type="entry name" value="RRM"/>
    <property type="match status" value="2"/>
</dbReference>
<evidence type="ECO:0000256" key="2">
    <source>
        <dbReference type="ARBA" id="ARBA00022884"/>
    </source>
</evidence>
<sequence>MSQSSTRIRAAKHALDGTLIYPQHGQNIIYYQPPLDSLTKRLAYRIQRPDEHQVSTASHQHRNLLFRSMKRLLSSDLSSSPPTKVLVVTTTEEEMNNNLTNTNHLANGHQNGDSNEAKKLSLIILIFVLFFITLQARLEKSPPSRVVHLRNIDASELEIVQFGLSFGKITNVLNLRKKNQAFLEFDSIENAQAMTDYFSSIPILLNGRQIFVQFSNHQELKTDPNNANNQQAQAALHSATILQEIARTGGQNCVLRVVVNNMIYPISADTFYQIFSKFGLVLKIITFTKNDKFQGLIQLKDATIAQSAKLNLNGQNIYNGCCTLQIDFSKLHSLNVKFNNDKSRDYTNAILPTSENSNEPISIGTRYLAGMPNVYGSPIMALAGAPLTTLSAISNGTIHFSAPTAAMLNASPLAQQYATALACPMTSSTNAGTTLLATANTTQTPMSLSTLQQHHSHGTTTSPYIFLSTSATASDEICGNIGNGTDITSGLMTGKTTNLSSPSTLYFYNNNSTPTMYPTDFLCL</sequence>
<dbReference type="Proteomes" id="UP000663842">
    <property type="component" value="Unassembled WGS sequence"/>
</dbReference>
<dbReference type="CDD" id="cd12421">
    <property type="entry name" value="RRM1_PTBP1_hnRNPL_like"/>
    <property type="match status" value="1"/>
</dbReference>
<keyword evidence="2 3" id="KW-0694">RNA-binding</keyword>
<evidence type="ECO:0000256" key="4">
    <source>
        <dbReference type="SAM" id="Phobius"/>
    </source>
</evidence>
<keyword evidence="4" id="KW-1133">Transmembrane helix</keyword>
<name>A0A819G3T8_9BILA</name>
<keyword evidence="4" id="KW-0472">Membrane</keyword>
<dbReference type="InterPro" id="IPR012677">
    <property type="entry name" value="Nucleotide-bd_a/b_plait_sf"/>
</dbReference>
<dbReference type="InterPro" id="IPR035979">
    <property type="entry name" value="RBD_domain_sf"/>
</dbReference>
<keyword evidence="4" id="KW-0812">Transmembrane</keyword>
<dbReference type="InterPro" id="IPR021790">
    <property type="entry name" value="PTBP1-like_RRM2"/>
</dbReference>
<reference evidence="6" key="1">
    <citation type="submission" date="2021-02" db="EMBL/GenBank/DDBJ databases">
        <authorList>
            <person name="Nowell W R."/>
        </authorList>
    </citation>
    <scope>NUCLEOTIDE SEQUENCE</scope>
</reference>
<feature type="transmembrane region" description="Helical" evidence="4">
    <location>
        <begin position="120"/>
        <end position="138"/>
    </location>
</feature>
<proteinExistence type="predicted"/>
<dbReference type="AlphaFoldDB" id="A0A819G3T8"/>
<organism evidence="6 7">
    <name type="scientific">Rotaria magnacalcarata</name>
    <dbReference type="NCBI Taxonomy" id="392030"/>
    <lineage>
        <taxon>Eukaryota</taxon>
        <taxon>Metazoa</taxon>
        <taxon>Spiralia</taxon>
        <taxon>Gnathifera</taxon>
        <taxon>Rotifera</taxon>
        <taxon>Eurotatoria</taxon>
        <taxon>Bdelloidea</taxon>
        <taxon>Philodinida</taxon>
        <taxon>Philodinidae</taxon>
        <taxon>Rotaria</taxon>
    </lineage>
</organism>
<dbReference type="GO" id="GO:0003723">
    <property type="term" value="F:RNA binding"/>
    <property type="evidence" value="ECO:0007669"/>
    <property type="project" value="UniProtKB-UniRule"/>
</dbReference>
<keyword evidence="1" id="KW-0677">Repeat</keyword>